<reference evidence="4 5" key="1">
    <citation type="submission" date="2024-10" db="EMBL/GenBank/DDBJ databases">
        <title>The Natural Products Discovery Center: Release of the First 8490 Sequenced Strains for Exploring Actinobacteria Biosynthetic Diversity.</title>
        <authorList>
            <person name="Kalkreuter E."/>
            <person name="Kautsar S.A."/>
            <person name="Yang D."/>
            <person name="Bader C.D."/>
            <person name="Teijaro C.N."/>
            <person name="Fluegel L."/>
            <person name="Davis C.M."/>
            <person name="Simpson J.R."/>
            <person name="Lauterbach L."/>
            <person name="Steele A.D."/>
            <person name="Gui C."/>
            <person name="Meng S."/>
            <person name="Li G."/>
            <person name="Viehrig K."/>
            <person name="Ye F."/>
            <person name="Su P."/>
            <person name="Kiefer A.F."/>
            <person name="Nichols A."/>
            <person name="Cepeda A.J."/>
            <person name="Yan W."/>
            <person name="Fan B."/>
            <person name="Jiang Y."/>
            <person name="Adhikari A."/>
            <person name="Zheng C.-J."/>
            <person name="Schuster L."/>
            <person name="Cowan T.M."/>
            <person name="Smanski M.J."/>
            <person name="Chevrette M.G."/>
            <person name="De Carvalho L.P.S."/>
            <person name="Shen B."/>
        </authorList>
    </citation>
    <scope>NUCLEOTIDE SEQUENCE [LARGE SCALE GENOMIC DNA]</scope>
    <source>
        <strain evidence="4 5">NPDC004119</strain>
    </source>
</reference>
<dbReference type="Proteomes" id="UP001601442">
    <property type="component" value="Unassembled WGS sequence"/>
</dbReference>
<dbReference type="SUPFAM" id="SSF46689">
    <property type="entry name" value="Homeodomain-like"/>
    <property type="match status" value="1"/>
</dbReference>
<sequence length="198" mass="21809">MSSREPAGNDVTVPAKYSAAQRRIILAAFELFARHGVSGTSLQMIADFIGVTKAAVYHQFKTKDDIVHAVADTEMGRLEASLAEAEAQDSDPAARDALLVRVVDIAVQRRRLYGVMQNDPYMARFLAEHTSFQRLMERLFAKLSGESGDTDMRVQAAMLYSAIGGAAVHPMVVNLDDATLREHLLRFARGLFQLPEVS</sequence>
<gene>
    <name evidence="4" type="ORF">ACFYU5_26505</name>
</gene>
<dbReference type="PANTHER" id="PTHR30055:SF226">
    <property type="entry name" value="HTH-TYPE TRANSCRIPTIONAL REGULATOR PKSA"/>
    <property type="match status" value="1"/>
</dbReference>
<accession>A0ABW6PA19</accession>
<proteinExistence type="predicted"/>
<dbReference type="EMBL" id="JBIAMT010000005">
    <property type="protein sequence ID" value="MFF0499980.1"/>
    <property type="molecule type" value="Genomic_DNA"/>
</dbReference>
<feature type="DNA-binding region" description="H-T-H motif" evidence="2">
    <location>
        <begin position="41"/>
        <end position="60"/>
    </location>
</feature>
<evidence type="ECO:0000313" key="5">
    <source>
        <dbReference type="Proteomes" id="UP001601442"/>
    </source>
</evidence>
<dbReference type="InterPro" id="IPR050109">
    <property type="entry name" value="HTH-type_TetR-like_transc_reg"/>
</dbReference>
<evidence type="ECO:0000256" key="2">
    <source>
        <dbReference type="PROSITE-ProRule" id="PRU00335"/>
    </source>
</evidence>
<dbReference type="InterPro" id="IPR009057">
    <property type="entry name" value="Homeodomain-like_sf"/>
</dbReference>
<dbReference type="Gene3D" id="1.10.357.10">
    <property type="entry name" value="Tetracycline Repressor, domain 2"/>
    <property type="match status" value="1"/>
</dbReference>
<keyword evidence="5" id="KW-1185">Reference proteome</keyword>
<dbReference type="Pfam" id="PF00440">
    <property type="entry name" value="TetR_N"/>
    <property type="match status" value="1"/>
</dbReference>
<evidence type="ECO:0000256" key="1">
    <source>
        <dbReference type="ARBA" id="ARBA00023125"/>
    </source>
</evidence>
<protein>
    <submittedName>
        <fullName evidence="4">TetR/AcrR family transcriptional regulator</fullName>
    </submittedName>
</protein>
<dbReference type="PRINTS" id="PR00455">
    <property type="entry name" value="HTHTETR"/>
</dbReference>
<comment type="caution">
    <text evidence="4">The sequence shown here is derived from an EMBL/GenBank/DDBJ whole genome shotgun (WGS) entry which is preliminary data.</text>
</comment>
<name>A0ABW6PA19_9NOCA</name>
<dbReference type="PANTHER" id="PTHR30055">
    <property type="entry name" value="HTH-TYPE TRANSCRIPTIONAL REGULATOR RUTR"/>
    <property type="match status" value="1"/>
</dbReference>
<dbReference type="PROSITE" id="PS50977">
    <property type="entry name" value="HTH_TETR_2"/>
    <property type="match status" value="1"/>
</dbReference>
<evidence type="ECO:0000313" key="4">
    <source>
        <dbReference type="EMBL" id="MFF0499980.1"/>
    </source>
</evidence>
<organism evidence="4 5">
    <name type="scientific">Nocardia aobensis</name>
    <dbReference type="NCBI Taxonomy" id="257277"/>
    <lineage>
        <taxon>Bacteria</taxon>
        <taxon>Bacillati</taxon>
        <taxon>Actinomycetota</taxon>
        <taxon>Actinomycetes</taxon>
        <taxon>Mycobacteriales</taxon>
        <taxon>Nocardiaceae</taxon>
        <taxon>Nocardia</taxon>
    </lineage>
</organism>
<dbReference type="InterPro" id="IPR001647">
    <property type="entry name" value="HTH_TetR"/>
</dbReference>
<dbReference type="RefSeq" id="WP_387398928.1">
    <property type="nucleotide sequence ID" value="NZ_JBIAMT010000005.1"/>
</dbReference>
<evidence type="ECO:0000259" key="3">
    <source>
        <dbReference type="PROSITE" id="PS50977"/>
    </source>
</evidence>
<keyword evidence="1 2" id="KW-0238">DNA-binding</keyword>
<feature type="domain" description="HTH tetR-type" evidence="3">
    <location>
        <begin position="18"/>
        <end position="78"/>
    </location>
</feature>